<dbReference type="GO" id="GO:0046872">
    <property type="term" value="F:metal ion binding"/>
    <property type="evidence" value="ECO:0007669"/>
    <property type="project" value="UniProtKB-KW"/>
</dbReference>
<dbReference type="InterPro" id="IPR033247">
    <property type="entry name" value="Transketolase_fam"/>
</dbReference>
<feature type="binding site" evidence="14">
    <location>
        <position position="26"/>
    </location>
    <ligand>
        <name>substrate</name>
    </ligand>
</feature>
<dbReference type="SMART" id="SM00861">
    <property type="entry name" value="Transket_pyr"/>
    <property type="match status" value="1"/>
</dbReference>
<feature type="binding site" evidence="15">
    <location>
        <position position="185"/>
    </location>
    <ligand>
        <name>thiamine diphosphate</name>
        <dbReference type="ChEBI" id="CHEBI:58937"/>
    </ligand>
</feature>
<comment type="caution">
    <text evidence="20">The sequence shown here is derived from an EMBL/GenBank/DDBJ whole genome shotgun (WGS) entry which is preliminary data.</text>
</comment>
<comment type="cofactor">
    <cofactor evidence="1">
        <name>Ca(2+)</name>
        <dbReference type="ChEBI" id="CHEBI:29108"/>
    </cofactor>
</comment>
<keyword evidence="10 15" id="KW-0786">Thiamine pyrophosphate</keyword>
<dbReference type="InterPro" id="IPR005474">
    <property type="entry name" value="Transketolase_N"/>
</dbReference>
<gene>
    <name evidence="20" type="primary">tkt</name>
    <name evidence="20" type="ORF">GTPT_3257</name>
</gene>
<feature type="site" description="Important for catalytic activity" evidence="17">
    <location>
        <position position="261"/>
    </location>
</feature>
<feature type="binding site" evidence="15">
    <location>
        <position position="261"/>
    </location>
    <ligand>
        <name>thiamine diphosphate</name>
        <dbReference type="ChEBI" id="CHEBI:58937"/>
    </ligand>
</feature>
<dbReference type="eggNOG" id="COG0021">
    <property type="taxonomic scope" value="Bacteria"/>
</dbReference>
<feature type="binding site" evidence="15">
    <location>
        <begin position="114"/>
        <end position="116"/>
    </location>
    <ligand>
        <name>thiamine diphosphate</name>
        <dbReference type="ChEBI" id="CHEBI:58937"/>
    </ligand>
</feature>
<evidence type="ECO:0000256" key="2">
    <source>
        <dbReference type="ARBA" id="ARBA00001941"/>
    </source>
</evidence>
<comment type="function">
    <text evidence="18">Catalyzes the transfer of a two-carbon ketol group from a ketose donor to an aldose acceptor, via a covalent intermediate with the cofactor thiamine pyrophosphate.</text>
</comment>
<comment type="cofactor">
    <cofactor evidence="2">
        <name>Co(2+)</name>
        <dbReference type="ChEBI" id="CHEBI:48828"/>
    </cofactor>
</comment>
<feature type="binding site" evidence="14">
    <location>
        <position position="385"/>
    </location>
    <ligand>
        <name>substrate</name>
    </ligand>
</feature>
<feature type="site" description="Important for catalytic activity" evidence="17">
    <location>
        <position position="26"/>
    </location>
</feature>
<dbReference type="InterPro" id="IPR009014">
    <property type="entry name" value="Transketo_C/PFOR_II"/>
</dbReference>
<dbReference type="PANTHER" id="PTHR43522:SF2">
    <property type="entry name" value="TRANSKETOLASE 1-RELATED"/>
    <property type="match status" value="1"/>
</dbReference>
<evidence type="ECO:0000256" key="10">
    <source>
        <dbReference type="ARBA" id="ARBA00023052"/>
    </source>
</evidence>
<dbReference type="SUPFAM" id="SSF52518">
    <property type="entry name" value="Thiamin diphosphate-binding fold (THDP-binding)"/>
    <property type="match status" value="2"/>
</dbReference>
<dbReference type="NCBIfam" id="TIGR00232">
    <property type="entry name" value="tktlase_bact"/>
    <property type="match status" value="1"/>
</dbReference>
<evidence type="ECO:0000256" key="3">
    <source>
        <dbReference type="ARBA" id="ARBA00007131"/>
    </source>
</evidence>
<dbReference type="GO" id="GO:0005829">
    <property type="term" value="C:cytosol"/>
    <property type="evidence" value="ECO:0007669"/>
    <property type="project" value="TreeGrafter"/>
</dbReference>
<evidence type="ECO:0000256" key="7">
    <source>
        <dbReference type="ARBA" id="ARBA00022723"/>
    </source>
</evidence>
<dbReference type="CDD" id="cd02012">
    <property type="entry name" value="TPP_TK"/>
    <property type="match status" value="1"/>
</dbReference>
<dbReference type="FunFam" id="3.40.50.970:FF:000003">
    <property type="entry name" value="Transketolase"/>
    <property type="match status" value="1"/>
</dbReference>
<feature type="domain" description="Transketolase-like pyrimidine-binding" evidence="19">
    <location>
        <begin position="355"/>
        <end position="525"/>
    </location>
</feature>
<evidence type="ECO:0000256" key="16">
    <source>
        <dbReference type="PIRSR" id="PIRSR605478-4"/>
    </source>
</evidence>
<comment type="cofactor">
    <cofactor evidence="18">
        <name>Mg(2+)</name>
        <dbReference type="ChEBI" id="CHEBI:18420"/>
    </cofactor>
    <cofactor evidence="18">
        <name>Ca(2+)</name>
        <dbReference type="ChEBI" id="CHEBI:29108"/>
    </cofactor>
    <cofactor evidence="18">
        <name>Mn(2+)</name>
        <dbReference type="ChEBI" id="CHEBI:29035"/>
    </cofactor>
    <cofactor evidence="18">
        <name>Co(2+)</name>
        <dbReference type="ChEBI" id="CHEBI:48828"/>
    </cofactor>
    <text evidence="18">Binds 1 Mg(2+) ion per subunit. Can also utilize other divalent metal cations, such as Ca(2+), Mn(2+) and Co(2+).</text>
</comment>
<dbReference type="PROSITE" id="PS00802">
    <property type="entry name" value="TRANSKETOLASE_2"/>
    <property type="match status" value="1"/>
</dbReference>
<evidence type="ECO:0000256" key="6">
    <source>
        <dbReference type="ARBA" id="ARBA00022679"/>
    </source>
</evidence>
<sequence length="663" mass="72475">MPSHKELANAIRALSMDAVQKAKSGHPGAPMGMADIAEVLWRDFLNHNPQNPSWADRDRFVLSNGHGSMLIYSLLHLTGYDLPIQELENFRQLHSRTPGHPEYGYTPGVETTTGPLGQGIANAVGFAIAERTLAAQFNRPGHDIVDHYTYAFMGDGCMMEGISHEACSLAGTLKLGKLIAFYDDNGISIDGHTDGWFTDDTGMRFEAYNWHVIRGIDGHDHDAIRRAVEEARSVTDKPSLLICKTVIGFGSPNKAGTHDSHGAPLGDEEIALTRKQLGWNYAPFEIPDDIYAAWDAKNAGSEKEQAWDKKFAAYQQAFPALAQEFVRRTRDKLPENWQEESQKYIEQLQANPANIASRKASQNAIEAFGKLLPEYLGGSADLAPSNLTMWSGSKPINEDAAGNYIHYGVREFGMTAVANGISLHGGFLPYTATFLMFVEYARNAARMAALMKIRQVLVYTHDSIGLGEDGPTHQPVEQLASLRTTPNMSTWRPCDQVESAVAWKYAIERQDGPTALIFSRQNLAQQPRSAEQLANVARGGYVLKDCDGQPELILIATGSEVSLAVAAAEQLSGQGRKVRVVSMPSTDAFDKQDAAYRESVLPAAVTARVAIEAAIADFWYKYTGLNGAIVGMTSFGESAPADLLFKEFGFTVENVVAKANALL</sequence>
<dbReference type="PROSITE" id="PS00801">
    <property type="entry name" value="TRANSKETOLASE_1"/>
    <property type="match status" value="1"/>
</dbReference>
<dbReference type="InterPro" id="IPR049557">
    <property type="entry name" value="Transketolase_CS"/>
</dbReference>
<evidence type="ECO:0000259" key="19">
    <source>
        <dbReference type="SMART" id="SM00861"/>
    </source>
</evidence>
<keyword evidence="6 18" id="KW-0808">Transferase</keyword>
<proteinExistence type="inferred from homology"/>
<dbReference type="GO" id="GO:0009052">
    <property type="term" value="P:pentose-phosphate shunt, non-oxidative branch"/>
    <property type="evidence" value="ECO:0007669"/>
    <property type="project" value="UniProtKB-ARBA"/>
</dbReference>
<evidence type="ECO:0000313" key="20">
    <source>
        <dbReference type="EMBL" id="KFD17128.1"/>
    </source>
</evidence>
<dbReference type="PANTHER" id="PTHR43522">
    <property type="entry name" value="TRANSKETOLASE"/>
    <property type="match status" value="1"/>
</dbReference>
<dbReference type="FunFam" id="3.40.50.970:FF:000004">
    <property type="entry name" value="Transketolase"/>
    <property type="match status" value="1"/>
</dbReference>
<feature type="binding site" evidence="15">
    <location>
        <position position="156"/>
    </location>
    <ligand>
        <name>thiamine diphosphate</name>
        <dbReference type="ChEBI" id="CHEBI:58937"/>
    </ligand>
</feature>
<dbReference type="InterPro" id="IPR055152">
    <property type="entry name" value="Transketolase-like_C_2"/>
</dbReference>
<organism evidence="20 21">
    <name type="scientific">Tatumella ptyseos ATCC 33301</name>
    <dbReference type="NCBI Taxonomy" id="1005995"/>
    <lineage>
        <taxon>Bacteria</taxon>
        <taxon>Pseudomonadati</taxon>
        <taxon>Pseudomonadota</taxon>
        <taxon>Gammaproteobacteria</taxon>
        <taxon>Enterobacterales</taxon>
        <taxon>Erwiniaceae</taxon>
        <taxon>Tatumella</taxon>
    </lineage>
</organism>
<dbReference type="EC" id="2.2.1.1" evidence="5 12"/>
<accession>A0A085J9I2</accession>
<dbReference type="Pfam" id="PF22613">
    <property type="entry name" value="Transketolase_C_1"/>
    <property type="match status" value="1"/>
</dbReference>
<reference evidence="20 21" key="1">
    <citation type="submission" date="2014-05" db="EMBL/GenBank/DDBJ databases">
        <title>ATOL: Assembling a taxonomically balanced genome-scale reconstruction of the evolutionary history of the Enterobacteriaceae.</title>
        <authorList>
            <person name="Plunkett G.III."/>
            <person name="Neeno-Eckwall E.C."/>
            <person name="Glasner J.D."/>
            <person name="Perna N.T."/>
        </authorList>
    </citation>
    <scope>NUCLEOTIDE SEQUENCE [LARGE SCALE GENOMIC DNA]</scope>
    <source>
        <strain evidence="20 21">ATCC 33301</strain>
    </source>
</reference>
<evidence type="ECO:0000256" key="12">
    <source>
        <dbReference type="NCBIfam" id="TIGR00232"/>
    </source>
</evidence>
<feature type="binding site" evidence="14">
    <location>
        <position position="520"/>
    </location>
    <ligand>
        <name>substrate</name>
    </ligand>
</feature>
<evidence type="ECO:0000256" key="15">
    <source>
        <dbReference type="PIRSR" id="PIRSR605478-3"/>
    </source>
</evidence>
<evidence type="ECO:0000256" key="17">
    <source>
        <dbReference type="PIRSR" id="PIRSR605478-5"/>
    </source>
</evidence>
<dbReference type="Gene3D" id="3.40.50.970">
    <property type="match status" value="2"/>
</dbReference>
<evidence type="ECO:0000256" key="18">
    <source>
        <dbReference type="RuleBase" id="RU004996"/>
    </source>
</evidence>
<dbReference type="EMBL" id="JMPR01000053">
    <property type="protein sequence ID" value="KFD17128.1"/>
    <property type="molecule type" value="Genomic_DNA"/>
</dbReference>
<feature type="binding site" evidence="15">
    <location>
        <position position="66"/>
    </location>
    <ligand>
        <name>thiamine diphosphate</name>
        <dbReference type="ChEBI" id="CHEBI:58937"/>
    </ligand>
</feature>
<dbReference type="AlphaFoldDB" id="A0A085J9I2"/>
<evidence type="ECO:0000256" key="9">
    <source>
        <dbReference type="ARBA" id="ARBA00022842"/>
    </source>
</evidence>
<evidence type="ECO:0000256" key="4">
    <source>
        <dbReference type="ARBA" id="ARBA00011738"/>
    </source>
</evidence>
<feature type="binding site" evidence="15">
    <location>
        <position position="437"/>
    </location>
    <ligand>
        <name>thiamine diphosphate</name>
        <dbReference type="ChEBI" id="CHEBI:58937"/>
    </ligand>
</feature>
<keyword evidence="9 16" id="KW-0460">Magnesium</keyword>
<dbReference type="Gene3D" id="3.40.50.920">
    <property type="match status" value="1"/>
</dbReference>
<keyword evidence="7 16" id="KW-0479">Metal-binding</keyword>
<dbReference type="InterPro" id="IPR005478">
    <property type="entry name" value="Transketolase_bac-like"/>
</dbReference>
<dbReference type="GO" id="GO:0004802">
    <property type="term" value="F:transketolase activity"/>
    <property type="evidence" value="ECO:0007669"/>
    <property type="project" value="UniProtKB-UniRule"/>
</dbReference>
<dbReference type="SUPFAM" id="SSF52922">
    <property type="entry name" value="TK C-terminal domain-like"/>
    <property type="match status" value="1"/>
</dbReference>
<dbReference type="Proteomes" id="UP000028602">
    <property type="component" value="Unassembled WGS sequence"/>
</dbReference>
<dbReference type="FunFam" id="3.40.50.920:FF:000003">
    <property type="entry name" value="Transketolase"/>
    <property type="match status" value="1"/>
</dbReference>
<dbReference type="Pfam" id="PF00456">
    <property type="entry name" value="Transketolase_N"/>
    <property type="match status" value="1"/>
</dbReference>
<dbReference type="InterPro" id="IPR029061">
    <property type="entry name" value="THDP-binding"/>
</dbReference>
<evidence type="ECO:0000256" key="8">
    <source>
        <dbReference type="ARBA" id="ARBA00022837"/>
    </source>
</evidence>
<dbReference type="Pfam" id="PF02779">
    <property type="entry name" value="Transket_pyr"/>
    <property type="match status" value="1"/>
</dbReference>
<comment type="subunit">
    <text evidence="4 18">Homodimer.</text>
</comment>
<dbReference type="InterPro" id="IPR020826">
    <property type="entry name" value="Transketolase_BS"/>
</dbReference>
<comment type="cofactor">
    <cofactor evidence="15">
        <name>thiamine diphosphate</name>
        <dbReference type="ChEBI" id="CHEBI:58937"/>
    </cofactor>
    <text evidence="15">Binds 1 thiamine pyrophosphate per subunit. During the reaction, the substrate forms a covalent intermediate with the cofactor.</text>
</comment>
<dbReference type="CDD" id="cd07033">
    <property type="entry name" value="TPP_PYR_DXS_TK_like"/>
    <property type="match status" value="1"/>
</dbReference>
<keyword evidence="21" id="KW-1185">Reference proteome</keyword>
<feature type="binding site" evidence="14">
    <location>
        <position position="473"/>
    </location>
    <ligand>
        <name>substrate</name>
    </ligand>
</feature>
<comment type="catalytic activity">
    <reaction evidence="11 18">
        <text>D-sedoheptulose 7-phosphate + D-glyceraldehyde 3-phosphate = aldehydo-D-ribose 5-phosphate + D-xylulose 5-phosphate</text>
        <dbReference type="Rhea" id="RHEA:10508"/>
        <dbReference type="ChEBI" id="CHEBI:57483"/>
        <dbReference type="ChEBI" id="CHEBI:57737"/>
        <dbReference type="ChEBI" id="CHEBI:58273"/>
        <dbReference type="ChEBI" id="CHEBI:59776"/>
        <dbReference type="EC" id="2.2.1.1"/>
    </reaction>
</comment>
<feature type="binding site" evidence="14">
    <location>
        <position position="358"/>
    </location>
    <ligand>
        <name>substrate</name>
    </ligand>
</feature>
<dbReference type="OrthoDB" id="8732661at2"/>
<dbReference type="RefSeq" id="WP_029991403.1">
    <property type="nucleotide sequence ID" value="NZ_ATMJ01000055.1"/>
</dbReference>
<feature type="binding site" evidence="16">
    <location>
        <position position="155"/>
    </location>
    <ligand>
        <name>Mg(2+)</name>
        <dbReference type="ChEBI" id="CHEBI:18420"/>
    </ligand>
</feature>
<evidence type="ECO:0000256" key="13">
    <source>
        <dbReference type="PIRSR" id="PIRSR605478-1"/>
    </source>
</evidence>
<evidence type="ECO:0000256" key="11">
    <source>
        <dbReference type="ARBA" id="ARBA00049473"/>
    </source>
</evidence>
<feature type="binding site" evidence="14">
    <location>
        <position position="261"/>
    </location>
    <ligand>
        <name>substrate</name>
    </ligand>
</feature>
<feature type="binding site" evidence="14">
    <location>
        <position position="469"/>
    </location>
    <ligand>
        <name>substrate</name>
    </ligand>
</feature>
<comment type="similarity">
    <text evidence="3 18">Belongs to the transketolase family.</text>
</comment>
<evidence type="ECO:0000256" key="1">
    <source>
        <dbReference type="ARBA" id="ARBA00001913"/>
    </source>
</evidence>
<feature type="binding site" evidence="16">
    <location>
        <position position="185"/>
    </location>
    <ligand>
        <name>Mg(2+)</name>
        <dbReference type="ChEBI" id="CHEBI:18420"/>
    </ligand>
</feature>
<evidence type="ECO:0000256" key="14">
    <source>
        <dbReference type="PIRSR" id="PIRSR605478-2"/>
    </source>
</evidence>
<name>A0A085J9I2_9GAMM</name>
<evidence type="ECO:0000313" key="21">
    <source>
        <dbReference type="Proteomes" id="UP000028602"/>
    </source>
</evidence>
<feature type="binding site" evidence="16">
    <location>
        <position position="187"/>
    </location>
    <ligand>
        <name>Mg(2+)</name>
        <dbReference type="ChEBI" id="CHEBI:18420"/>
    </ligand>
</feature>
<evidence type="ECO:0000256" key="5">
    <source>
        <dbReference type="ARBA" id="ARBA00013152"/>
    </source>
</evidence>
<protein>
    <recommendedName>
        <fullName evidence="5 12">Transketolase</fullName>
        <ecNumber evidence="5 12">2.2.1.1</ecNumber>
    </recommendedName>
</protein>
<keyword evidence="8 18" id="KW-0106">Calcium</keyword>
<feature type="binding site" evidence="14">
    <location>
        <position position="461"/>
    </location>
    <ligand>
        <name>substrate</name>
    </ligand>
</feature>
<dbReference type="InterPro" id="IPR005475">
    <property type="entry name" value="Transketolase-like_Pyr-bd"/>
</dbReference>
<comment type="cofactor">
    <cofactor evidence="16">
        <name>Mg(2+)</name>
        <dbReference type="ChEBI" id="CHEBI:18420"/>
    </cofactor>
    <text evidence="16">Binds 1 Mg(2+) ion per subunit. Can also utilize other divalent metal cations, such as Ca(2+), Mn(2+) and Co(2+).</text>
</comment>
<feature type="active site" description="Proton donor" evidence="13">
    <location>
        <position position="411"/>
    </location>
</feature>